<dbReference type="EMBL" id="JAZBJZ010000092">
    <property type="protein sequence ID" value="MEE3718760.1"/>
    <property type="molecule type" value="Genomic_DNA"/>
</dbReference>
<evidence type="ECO:0000313" key="2">
    <source>
        <dbReference type="Proteomes" id="UP001333818"/>
    </source>
</evidence>
<dbReference type="Proteomes" id="UP001333818">
    <property type="component" value="Unassembled WGS sequence"/>
</dbReference>
<dbReference type="Gene3D" id="1.10.260.40">
    <property type="entry name" value="lambda repressor-like DNA-binding domains"/>
    <property type="match status" value="1"/>
</dbReference>
<accession>A0AAW9PV13</accession>
<dbReference type="AlphaFoldDB" id="A0AAW9PV13"/>
<reference evidence="1" key="1">
    <citation type="submission" date="2024-01" db="EMBL/GenBank/DDBJ databases">
        <title>Bank of Algae and Cyanobacteria of the Azores (BACA) strain genomes.</title>
        <authorList>
            <person name="Luz R."/>
            <person name="Cordeiro R."/>
            <person name="Fonseca A."/>
            <person name="Goncalves V."/>
        </authorList>
    </citation>
    <scope>NUCLEOTIDE SEQUENCE</scope>
    <source>
        <strain evidence="1">BACA0141</strain>
    </source>
</reference>
<proteinExistence type="predicted"/>
<name>A0AAW9PV13_9CYAN</name>
<dbReference type="GO" id="GO:0003677">
    <property type="term" value="F:DNA binding"/>
    <property type="evidence" value="ECO:0007669"/>
    <property type="project" value="InterPro"/>
</dbReference>
<organism evidence="1 2">
    <name type="scientific">Tumidithrix elongata BACA0141</name>
    <dbReference type="NCBI Taxonomy" id="2716417"/>
    <lineage>
        <taxon>Bacteria</taxon>
        <taxon>Bacillati</taxon>
        <taxon>Cyanobacteriota</taxon>
        <taxon>Cyanophyceae</taxon>
        <taxon>Pseudanabaenales</taxon>
        <taxon>Pseudanabaenaceae</taxon>
        <taxon>Tumidithrix</taxon>
        <taxon>Tumidithrix elongata</taxon>
    </lineage>
</organism>
<keyword evidence="2" id="KW-1185">Reference proteome</keyword>
<evidence type="ECO:0000313" key="1">
    <source>
        <dbReference type="EMBL" id="MEE3718760.1"/>
    </source>
</evidence>
<dbReference type="InterPro" id="IPR010982">
    <property type="entry name" value="Lambda_DNA-bd_dom_sf"/>
</dbReference>
<dbReference type="RefSeq" id="WP_330485196.1">
    <property type="nucleotide sequence ID" value="NZ_JAZBJZ010000092.1"/>
</dbReference>
<gene>
    <name evidence="1" type="ORF">V2H45_18615</name>
</gene>
<dbReference type="SUPFAM" id="SSF47413">
    <property type="entry name" value="lambda repressor-like DNA-binding domains"/>
    <property type="match status" value="1"/>
</dbReference>
<protein>
    <submittedName>
        <fullName evidence="1">Fis family transcriptional regulator</fullName>
    </submittedName>
</protein>
<comment type="caution">
    <text evidence="1">The sequence shown here is derived from an EMBL/GenBank/DDBJ whole genome shotgun (WGS) entry which is preliminary data.</text>
</comment>
<sequence length="118" mass="13153">MNEKRVPTTNNPNIGSYFDDLLEEDGVLAEVNAVALKRVLAWQVLLEMKKKGLSKSQMAVAMSTSRTSLDRLLDPENTSVTLKTMDRAAAILGKRLRIELVDIQKPDVESVSQSMSKY</sequence>